<dbReference type="RefSeq" id="WP_285674975.1">
    <property type="nucleotide sequence ID" value="NZ_BSYI01000078.1"/>
</dbReference>
<keyword evidence="2" id="KW-1185">Reference proteome</keyword>
<name>A0ABQ6LU17_9RHOB</name>
<protein>
    <submittedName>
        <fullName evidence="1">Uncharacterized protein</fullName>
    </submittedName>
</protein>
<comment type="caution">
    <text evidence="1">The sequence shown here is derived from an EMBL/GenBank/DDBJ whole genome shotgun (WGS) entry which is preliminary data.</text>
</comment>
<evidence type="ECO:0000313" key="2">
    <source>
        <dbReference type="Proteomes" id="UP001239909"/>
    </source>
</evidence>
<organism evidence="1 2">
    <name type="scientific">Paralimibaculum aggregatum</name>
    <dbReference type="NCBI Taxonomy" id="3036245"/>
    <lineage>
        <taxon>Bacteria</taxon>
        <taxon>Pseudomonadati</taxon>
        <taxon>Pseudomonadota</taxon>
        <taxon>Alphaproteobacteria</taxon>
        <taxon>Rhodobacterales</taxon>
        <taxon>Paracoccaceae</taxon>
        <taxon>Paralimibaculum</taxon>
    </lineage>
</organism>
<evidence type="ECO:0000313" key="1">
    <source>
        <dbReference type="EMBL" id="GMG85577.1"/>
    </source>
</evidence>
<gene>
    <name evidence="1" type="ORF">LNKW23_48000</name>
</gene>
<reference evidence="1 2" key="1">
    <citation type="submission" date="2023-04" db="EMBL/GenBank/DDBJ databases">
        <title>Marinoamorphus aggregata gen. nov., sp. Nov., isolate from tissue of brittle star Ophioplocus japonicus.</title>
        <authorList>
            <person name="Kawano K."/>
            <person name="Sawayama S."/>
            <person name="Nakagawa S."/>
        </authorList>
    </citation>
    <scope>NUCLEOTIDE SEQUENCE [LARGE SCALE GENOMIC DNA]</scope>
    <source>
        <strain evidence="1 2">NKW23</strain>
    </source>
</reference>
<dbReference type="EMBL" id="BSYI01000078">
    <property type="protein sequence ID" value="GMG85577.1"/>
    <property type="molecule type" value="Genomic_DNA"/>
</dbReference>
<dbReference type="Proteomes" id="UP001239909">
    <property type="component" value="Unassembled WGS sequence"/>
</dbReference>
<accession>A0ABQ6LU17</accession>
<proteinExistence type="predicted"/>
<sequence>MTITRTNIKREHAKVWKARNLEDYLRTATEKLDKETDALMESYMEFYHRNRKALKTARMVYTFADKNLKKKGLSAEEKRALLDIRKRAYDWGIAARRYD</sequence>